<keyword evidence="3" id="KW-1185">Reference proteome</keyword>
<evidence type="ECO:0000256" key="1">
    <source>
        <dbReference type="SAM" id="SignalP"/>
    </source>
</evidence>
<dbReference type="OrthoDB" id="10260443at2759"/>
<feature type="chain" id="PRO_5002749151" evidence="1">
    <location>
        <begin position="17"/>
        <end position="507"/>
    </location>
</feature>
<feature type="signal peptide" evidence="1">
    <location>
        <begin position="1"/>
        <end position="16"/>
    </location>
</feature>
<dbReference type="Proteomes" id="UP000001194">
    <property type="component" value="Unassembled WGS sequence"/>
</dbReference>
<evidence type="ECO:0000313" key="2">
    <source>
        <dbReference type="EMBL" id="EDR04392.1"/>
    </source>
</evidence>
<evidence type="ECO:0000313" key="3">
    <source>
        <dbReference type="Proteomes" id="UP000001194"/>
    </source>
</evidence>
<dbReference type="InParanoid" id="B0DM11"/>
<dbReference type="GeneID" id="6080574"/>
<dbReference type="EMBL" id="DS547118">
    <property type="protein sequence ID" value="EDR04392.1"/>
    <property type="molecule type" value="Genomic_DNA"/>
</dbReference>
<accession>B0DM11</accession>
<dbReference type="RefSeq" id="XP_001884911.1">
    <property type="nucleotide sequence ID" value="XM_001884876.1"/>
</dbReference>
<proteinExistence type="predicted"/>
<sequence>MGDLLVVLALLFRVTAYDAGGNDSDISHPVSPSLTVNSKFVIVCHIPSTATTRKTAMVTTTRTFGSEIMKKKMATEIGRERRGEADPTIPPGATLVQEPEPSLLNIPTSVGKFELKKRHILMAIGVTVFALLLNIQSAIPLFVTSICVPLLLVLLRVIRDEGDGQLLTPAATKYVFFHHVLTNDHAINWRLYHFICPNKTNFDRALITRVLTLPPKHRSACIHGRVAFRQHVDQTSAFGNQSHWPQTSVDSSLLSSPQNIIALQAMDSSLDCTKWFAVALPISAGQKQHSETCDSGGCAEFYTTFTVLSITWLRLEFRFNAAVGILVSTQAPHEGNFKRYSDGEAGVWCHGMSVFTLMTATPDTSPTTHLISRSTCSGLGEPFASNPALERQIALTREVGDAFPIACYHLLRTKTTMSANPSQLLLPLHVSEIALPQMEASRGRMTMYPHYGTGACKADIMDTEPFEDRWDGFEFGLIVEGLGNTEQRICFFDICYFNVIANTPSVQ</sequence>
<gene>
    <name evidence="2" type="ORF">LACBIDRAFT_330652</name>
</gene>
<keyword evidence="1" id="KW-0732">Signal</keyword>
<name>B0DM11_LACBS</name>
<organism evidence="3">
    <name type="scientific">Laccaria bicolor (strain S238N-H82 / ATCC MYA-4686)</name>
    <name type="common">Bicoloured deceiver</name>
    <name type="synonym">Laccaria laccata var. bicolor</name>
    <dbReference type="NCBI Taxonomy" id="486041"/>
    <lineage>
        <taxon>Eukaryota</taxon>
        <taxon>Fungi</taxon>
        <taxon>Dikarya</taxon>
        <taxon>Basidiomycota</taxon>
        <taxon>Agaricomycotina</taxon>
        <taxon>Agaricomycetes</taxon>
        <taxon>Agaricomycetidae</taxon>
        <taxon>Agaricales</taxon>
        <taxon>Agaricineae</taxon>
        <taxon>Hydnangiaceae</taxon>
        <taxon>Laccaria</taxon>
    </lineage>
</organism>
<dbReference type="HOGENOM" id="CLU_537550_0_0_1"/>
<protein>
    <submittedName>
        <fullName evidence="2">Predicted protein</fullName>
    </submittedName>
</protein>
<dbReference type="AlphaFoldDB" id="B0DM11"/>
<dbReference type="KEGG" id="lbc:LACBIDRAFT_330652"/>
<reference evidence="2 3" key="1">
    <citation type="journal article" date="2008" name="Nature">
        <title>The genome of Laccaria bicolor provides insights into mycorrhizal symbiosis.</title>
        <authorList>
            <person name="Martin F."/>
            <person name="Aerts A."/>
            <person name="Ahren D."/>
            <person name="Brun A."/>
            <person name="Danchin E.G.J."/>
            <person name="Duchaussoy F."/>
            <person name="Gibon J."/>
            <person name="Kohler A."/>
            <person name="Lindquist E."/>
            <person name="Pereda V."/>
            <person name="Salamov A."/>
            <person name="Shapiro H.J."/>
            <person name="Wuyts J."/>
            <person name="Blaudez D."/>
            <person name="Buee M."/>
            <person name="Brokstein P."/>
            <person name="Canbaeck B."/>
            <person name="Cohen D."/>
            <person name="Courty P.E."/>
            <person name="Coutinho P.M."/>
            <person name="Delaruelle C."/>
            <person name="Detter J.C."/>
            <person name="Deveau A."/>
            <person name="DiFazio S."/>
            <person name="Duplessis S."/>
            <person name="Fraissinet-Tachet L."/>
            <person name="Lucic E."/>
            <person name="Frey-Klett P."/>
            <person name="Fourrey C."/>
            <person name="Feussner I."/>
            <person name="Gay G."/>
            <person name="Grimwood J."/>
            <person name="Hoegger P.J."/>
            <person name="Jain P."/>
            <person name="Kilaru S."/>
            <person name="Labbe J."/>
            <person name="Lin Y.C."/>
            <person name="Legue V."/>
            <person name="Le Tacon F."/>
            <person name="Marmeisse R."/>
            <person name="Melayah D."/>
            <person name="Montanini B."/>
            <person name="Muratet M."/>
            <person name="Nehls U."/>
            <person name="Niculita-Hirzel H."/>
            <person name="Oudot-Le Secq M.P."/>
            <person name="Peter M."/>
            <person name="Quesneville H."/>
            <person name="Rajashekar B."/>
            <person name="Reich M."/>
            <person name="Rouhier N."/>
            <person name="Schmutz J."/>
            <person name="Yin T."/>
            <person name="Chalot M."/>
            <person name="Henrissat B."/>
            <person name="Kuees U."/>
            <person name="Lucas S."/>
            <person name="Van de Peer Y."/>
            <person name="Podila G.K."/>
            <person name="Polle A."/>
            <person name="Pukkila P.J."/>
            <person name="Richardson P.M."/>
            <person name="Rouze P."/>
            <person name="Sanders I.R."/>
            <person name="Stajich J.E."/>
            <person name="Tunlid A."/>
            <person name="Tuskan G."/>
            <person name="Grigoriev I.V."/>
        </authorList>
    </citation>
    <scope>NUCLEOTIDE SEQUENCE [LARGE SCALE GENOMIC DNA]</scope>
    <source>
        <strain evidence="3">S238N-H82 / ATCC MYA-4686</strain>
    </source>
</reference>